<dbReference type="InterPro" id="IPR011990">
    <property type="entry name" value="TPR-like_helical_dom_sf"/>
</dbReference>
<dbReference type="InterPro" id="IPR019734">
    <property type="entry name" value="TPR_rpt"/>
</dbReference>
<accession>A0A2N7PMP8</accession>
<dbReference type="EMBL" id="PNIK01000076">
    <property type="protein sequence ID" value="PMP66487.1"/>
    <property type="molecule type" value="Genomic_DNA"/>
</dbReference>
<sequence>MLRKLPSNTDWFIPYLKEFKTFEEIPLQEIFKYSTEELIQKYQTSKNLVPLLLAERFLWENIEDNFFSYKLLNLVLKEREVSGYLFYFPNKNFGKKNKKVFSEYSFIKFDKTYYFYPSEWGNGFKILINLWRRGIKFFSVEINFDKEPSEEFIKNHLKLAQILDFSHLSQKALESLKTYLPTLEINKLSKITDKFLKTKEGFLVLSSKSEIKKDLEKIGAKILERLEGGNIVLLVKNLDLNKIKTLYKKNSENTKVGILPWKIWKEFKNKSSTPLIFLIGAFEHARRANHISTKVFDGFTYHIIGDLFFEWKDLGKALKYYLLAKNHTEQPIELALSESAIYYTFGDFDKAETILRKQLCGCKKEDPLIHYNLALIYLKKEKNEDAKYHFYKAHLLDPENNIFREALIKCLWDLGEYEELGEFLNLLKNPSVKEKIYMGKYYFYKKEYKKAFQYLKDILTLKERDGETLLFLAWLYLYFNKDKEVSHILLKEAQEILSTEKLEKIKREFGLEI</sequence>
<protein>
    <recommendedName>
        <fullName evidence="4">Tetratricopeptide repeat protein</fullName>
    </recommendedName>
</protein>
<evidence type="ECO:0008006" key="4">
    <source>
        <dbReference type="Google" id="ProtNLM"/>
    </source>
</evidence>
<reference evidence="2 3" key="1">
    <citation type="submission" date="2018-01" db="EMBL/GenBank/DDBJ databases">
        <title>Metagenomic assembled genomes from two thermal pools in the Uzon Caldera, Kamchatka, Russia.</title>
        <authorList>
            <person name="Wilkins L."/>
            <person name="Ettinger C."/>
        </authorList>
    </citation>
    <scope>NUCLEOTIDE SEQUENCE [LARGE SCALE GENOMIC DNA]</scope>
    <source>
        <strain evidence="2">ZAV-08</strain>
    </source>
</reference>
<evidence type="ECO:0000313" key="2">
    <source>
        <dbReference type="EMBL" id="PMP66487.1"/>
    </source>
</evidence>
<proteinExistence type="predicted"/>
<dbReference type="AlphaFoldDB" id="A0A2N7PMP8"/>
<dbReference type="SMART" id="SM00028">
    <property type="entry name" value="TPR"/>
    <property type="match status" value="3"/>
</dbReference>
<dbReference type="Gene3D" id="1.25.40.10">
    <property type="entry name" value="Tetratricopeptide repeat domain"/>
    <property type="match status" value="1"/>
</dbReference>
<dbReference type="PROSITE" id="PS50005">
    <property type="entry name" value="TPR"/>
    <property type="match status" value="2"/>
</dbReference>
<gene>
    <name evidence="2" type="ORF">C0190_05565</name>
</gene>
<evidence type="ECO:0000256" key="1">
    <source>
        <dbReference type="PROSITE-ProRule" id="PRU00339"/>
    </source>
</evidence>
<dbReference type="SUPFAM" id="SSF48452">
    <property type="entry name" value="TPR-like"/>
    <property type="match status" value="2"/>
</dbReference>
<feature type="repeat" description="TPR" evidence="1">
    <location>
        <begin position="367"/>
        <end position="400"/>
    </location>
</feature>
<keyword evidence="1" id="KW-0802">TPR repeat</keyword>
<dbReference type="Proteomes" id="UP000235460">
    <property type="component" value="Unassembled WGS sequence"/>
</dbReference>
<organism evidence="2 3">
    <name type="scientific">Thermodesulfobacterium geofontis</name>
    <dbReference type="NCBI Taxonomy" id="1295609"/>
    <lineage>
        <taxon>Bacteria</taxon>
        <taxon>Pseudomonadati</taxon>
        <taxon>Thermodesulfobacteriota</taxon>
        <taxon>Thermodesulfobacteria</taxon>
        <taxon>Thermodesulfobacteriales</taxon>
        <taxon>Thermodesulfobacteriaceae</taxon>
        <taxon>Thermodesulfobacterium</taxon>
    </lineage>
</organism>
<feature type="repeat" description="TPR" evidence="1">
    <location>
        <begin position="432"/>
        <end position="465"/>
    </location>
</feature>
<name>A0A2N7PMP8_9BACT</name>
<comment type="caution">
    <text evidence="2">The sequence shown here is derived from an EMBL/GenBank/DDBJ whole genome shotgun (WGS) entry which is preliminary data.</text>
</comment>
<evidence type="ECO:0000313" key="3">
    <source>
        <dbReference type="Proteomes" id="UP000235460"/>
    </source>
</evidence>